<feature type="compositionally biased region" description="Basic and acidic residues" evidence="1">
    <location>
        <begin position="194"/>
        <end position="207"/>
    </location>
</feature>
<keyword evidence="5" id="KW-1185">Reference proteome</keyword>
<keyword evidence="2" id="KW-0472">Membrane</keyword>
<dbReference type="Gene3D" id="2.60.200.20">
    <property type="match status" value="1"/>
</dbReference>
<proteinExistence type="predicted"/>
<evidence type="ECO:0000313" key="4">
    <source>
        <dbReference type="EMBL" id="QJC51266.1"/>
    </source>
</evidence>
<evidence type="ECO:0000256" key="1">
    <source>
        <dbReference type="SAM" id="MobiDB-lite"/>
    </source>
</evidence>
<dbReference type="SUPFAM" id="SSF49879">
    <property type="entry name" value="SMAD/FHA domain"/>
    <property type="match status" value="1"/>
</dbReference>
<dbReference type="KEGG" id="palr:HGI30_06710"/>
<gene>
    <name evidence="4" type="ORF">HGI30_06710</name>
</gene>
<feature type="region of interest" description="Disordered" evidence="1">
    <location>
        <begin position="189"/>
        <end position="221"/>
    </location>
</feature>
<feature type="transmembrane region" description="Helical" evidence="2">
    <location>
        <begin position="341"/>
        <end position="361"/>
    </location>
</feature>
<dbReference type="Pfam" id="PF00498">
    <property type="entry name" value="FHA"/>
    <property type="match status" value="1"/>
</dbReference>
<protein>
    <submittedName>
        <fullName evidence="4">FHA domain-containing protein</fullName>
    </submittedName>
</protein>
<feature type="compositionally biased region" description="Polar residues" evidence="1">
    <location>
        <begin position="302"/>
        <end position="311"/>
    </location>
</feature>
<feature type="compositionally biased region" description="Basic and acidic residues" evidence="1">
    <location>
        <begin position="272"/>
        <end position="285"/>
    </location>
</feature>
<name>A0A6H2GVS3_9BACL</name>
<dbReference type="InterPro" id="IPR008984">
    <property type="entry name" value="SMAD_FHA_dom_sf"/>
</dbReference>
<dbReference type="Proteomes" id="UP000502136">
    <property type="component" value="Chromosome"/>
</dbReference>
<dbReference type="RefSeq" id="WP_168906917.1">
    <property type="nucleotide sequence ID" value="NZ_CP051428.1"/>
</dbReference>
<accession>A0A6H2GVS3</accession>
<evidence type="ECO:0000313" key="5">
    <source>
        <dbReference type="Proteomes" id="UP000502136"/>
    </source>
</evidence>
<feature type="domain" description="FHA" evidence="3">
    <location>
        <begin position="492"/>
        <end position="542"/>
    </location>
</feature>
<dbReference type="CDD" id="cd00060">
    <property type="entry name" value="FHA"/>
    <property type="match status" value="1"/>
</dbReference>
<keyword evidence="2" id="KW-0812">Transmembrane</keyword>
<feature type="region of interest" description="Disordered" evidence="1">
    <location>
        <begin position="236"/>
        <end position="311"/>
    </location>
</feature>
<organism evidence="4 5">
    <name type="scientific">Paenibacillus albicereus</name>
    <dbReference type="NCBI Taxonomy" id="2726185"/>
    <lineage>
        <taxon>Bacteria</taxon>
        <taxon>Bacillati</taxon>
        <taxon>Bacillota</taxon>
        <taxon>Bacilli</taxon>
        <taxon>Bacillales</taxon>
        <taxon>Paenibacillaceae</taxon>
        <taxon>Paenibacillus</taxon>
    </lineage>
</organism>
<dbReference type="InterPro" id="IPR045962">
    <property type="entry name" value="DUF6382"/>
</dbReference>
<dbReference type="AlphaFoldDB" id="A0A6H2GVS3"/>
<dbReference type="PROSITE" id="PS50006">
    <property type="entry name" value="FHA_DOMAIN"/>
    <property type="match status" value="1"/>
</dbReference>
<reference evidence="4 5" key="1">
    <citation type="submission" date="2020-04" db="EMBL/GenBank/DDBJ databases">
        <title>Novel Paenibacillus strain UniB2 isolated from commercial digestive syrup.</title>
        <authorList>
            <person name="Thorat V."/>
            <person name="Kirdat K."/>
            <person name="Tiwarekar B."/>
            <person name="Yadav A."/>
        </authorList>
    </citation>
    <scope>NUCLEOTIDE SEQUENCE [LARGE SCALE GENOMIC DNA]</scope>
    <source>
        <strain evidence="4 5">UniB2</strain>
    </source>
</reference>
<feature type="region of interest" description="Disordered" evidence="1">
    <location>
        <begin position="370"/>
        <end position="448"/>
    </location>
</feature>
<dbReference type="Pfam" id="PF19909">
    <property type="entry name" value="DUF6382"/>
    <property type="match status" value="1"/>
</dbReference>
<dbReference type="SMART" id="SM00240">
    <property type="entry name" value="FHA"/>
    <property type="match status" value="1"/>
</dbReference>
<dbReference type="EMBL" id="CP051428">
    <property type="protein sequence ID" value="QJC51266.1"/>
    <property type="molecule type" value="Genomic_DNA"/>
</dbReference>
<sequence>MRQIVADYEWNREHELVLSRIGGIGRGDLEEIELAMLEEVQVPGLLPIGWEEMNGEVKLRYRLTGRKMLKQKLADGMDRPEELYSLLYGVVSAIEQCRACLLEPDNLLLEEAHVFVGDSWEDCGLVYLPMRLEHRPSELPLRSRLLALSAVCAGAVRQVDAGLPALLKALGDDQVSMAGLKEMLLELSAGHSGQAERRRTERERGGELEPMLSSIGFQGQAGEPLRADRLVVGAKGRPVSSPSFANPPSSARAVPSAAVPESISEPEAPARPAEKPGDAPRERKPGLHTSDALLPMRLDPSPENSPARSTKPLNRGIVILAVLAAAALPWKMLYLESPTRSNLMIGLGTLAVAAAAIIWVWKGKRGEQREEAWPDSHPSAFEPDSGPLSLKRDKRWSFEQGSDGEGEEEAEPWRWNAPPAPPQRQGTPLSVSDRAPNEVRPMPSPPAASDPTVWLGNELEKEQADSHSAAAGVVNRTRGGVRDSFALAAGSHTIGRAPESGQWRDETSGVSRRHVELACRPGSCEAKDLGSRNGTTLNGRAMVPYKSYKLEDGDVLQLAGRDGSRYEVRLG</sequence>
<evidence type="ECO:0000256" key="2">
    <source>
        <dbReference type="SAM" id="Phobius"/>
    </source>
</evidence>
<feature type="compositionally biased region" description="Low complexity" evidence="1">
    <location>
        <begin position="240"/>
        <end position="271"/>
    </location>
</feature>
<evidence type="ECO:0000259" key="3">
    <source>
        <dbReference type="PROSITE" id="PS50006"/>
    </source>
</evidence>
<keyword evidence="2" id="KW-1133">Transmembrane helix</keyword>
<feature type="transmembrane region" description="Helical" evidence="2">
    <location>
        <begin position="317"/>
        <end position="335"/>
    </location>
</feature>
<dbReference type="InterPro" id="IPR000253">
    <property type="entry name" value="FHA_dom"/>
</dbReference>